<proteinExistence type="predicted"/>
<evidence type="ECO:0000256" key="3">
    <source>
        <dbReference type="ARBA" id="ARBA00023157"/>
    </source>
</evidence>
<feature type="domain" description="Chitin-binding type-1" evidence="8">
    <location>
        <begin position="31"/>
        <end position="71"/>
    </location>
</feature>
<feature type="disulfide bond" evidence="5">
    <location>
        <begin position="40"/>
        <end position="53"/>
    </location>
</feature>
<dbReference type="InterPro" id="IPR001002">
    <property type="entry name" value="Chitin-bd_1"/>
</dbReference>
<evidence type="ECO:0000313" key="9">
    <source>
        <dbReference type="EMBL" id="KAG0554227.1"/>
    </source>
</evidence>
<sequence length="286" mass="29961">MTRGGLHHTDVAALVAMAALLLFMQGASAQGTDCSAIKPCADPSNCCSQYGYCGISPGHCGAGCQNGPCTGSTTPAPPAGGSGGWSSFVTKAVFESFFPDRVAFYTYEGLQAASVAPYAAFGTTGSLDDQKRELAAFLANVNQESGGLQFTVEQSPVGIYCQADNTQYPCAPGKTYIGRGPIQLSWNYNYGACGAALGKDLLANPDQVAQDSATAYQTALWFWMTQGPHDAILKGSFSGTIQAINGNLECGKLAGTEAHNKMLNRVQYYKSFCQTLSVDPGADLEC</sequence>
<keyword evidence="2" id="KW-0611">Plant defense</keyword>
<dbReference type="Gene3D" id="3.30.60.10">
    <property type="entry name" value="Endochitinase-like"/>
    <property type="match status" value="1"/>
</dbReference>
<dbReference type="CDD" id="cd00325">
    <property type="entry name" value="chitinase_GH19"/>
    <property type="match status" value="1"/>
</dbReference>
<feature type="disulfide bond" evidence="5 6">
    <location>
        <begin position="46"/>
        <end position="60"/>
    </location>
</feature>
<evidence type="ECO:0000313" key="10">
    <source>
        <dbReference type="Proteomes" id="UP000822688"/>
    </source>
</evidence>
<evidence type="ECO:0000256" key="6">
    <source>
        <dbReference type="PROSITE-ProRule" id="PRU00261"/>
    </source>
</evidence>
<gene>
    <name evidence="9" type="ORF">KC19_12G074500</name>
</gene>
<dbReference type="CDD" id="cd00035">
    <property type="entry name" value="ChtBD1"/>
    <property type="match status" value="1"/>
</dbReference>
<dbReference type="InterPro" id="IPR000726">
    <property type="entry name" value="Glyco_hydro_19_cat"/>
</dbReference>
<dbReference type="Gene3D" id="3.30.20.10">
    <property type="entry name" value="Endochitinase, domain 2"/>
    <property type="match status" value="1"/>
</dbReference>
<dbReference type="InterPro" id="IPR036861">
    <property type="entry name" value="Endochitinase-like_sf"/>
</dbReference>
<evidence type="ECO:0000256" key="1">
    <source>
        <dbReference type="ARBA" id="ARBA00022669"/>
    </source>
</evidence>
<evidence type="ECO:0000256" key="2">
    <source>
        <dbReference type="ARBA" id="ARBA00022821"/>
    </source>
</evidence>
<comment type="caution">
    <text evidence="9">The sequence shown here is derived from an EMBL/GenBank/DDBJ whole genome shotgun (WGS) entry which is preliminary data.</text>
</comment>
<feature type="signal peptide" evidence="7">
    <location>
        <begin position="1"/>
        <end position="29"/>
    </location>
</feature>
<dbReference type="GO" id="GO:0050832">
    <property type="term" value="P:defense response to fungus"/>
    <property type="evidence" value="ECO:0007669"/>
    <property type="project" value="UniProtKB-ARBA"/>
</dbReference>
<dbReference type="SMART" id="SM00270">
    <property type="entry name" value="ChtBD1"/>
    <property type="match status" value="1"/>
</dbReference>
<dbReference type="Pfam" id="PF00187">
    <property type="entry name" value="Chitin_bind_1"/>
    <property type="match status" value="1"/>
</dbReference>
<feature type="disulfide bond" evidence="5">
    <location>
        <begin position="250"/>
        <end position="286"/>
    </location>
</feature>
<reference evidence="9" key="1">
    <citation type="submission" date="2020-06" db="EMBL/GenBank/DDBJ databases">
        <title>WGS assembly of Ceratodon purpureus strain R40.</title>
        <authorList>
            <person name="Carey S.B."/>
            <person name="Jenkins J."/>
            <person name="Shu S."/>
            <person name="Lovell J.T."/>
            <person name="Sreedasyam A."/>
            <person name="Maumus F."/>
            <person name="Tiley G.P."/>
            <person name="Fernandez-Pozo N."/>
            <person name="Barry K."/>
            <person name="Chen C."/>
            <person name="Wang M."/>
            <person name="Lipzen A."/>
            <person name="Daum C."/>
            <person name="Saski C.A."/>
            <person name="Payton A.C."/>
            <person name="Mcbreen J.C."/>
            <person name="Conrad R.E."/>
            <person name="Kollar L.M."/>
            <person name="Olsson S."/>
            <person name="Huttunen S."/>
            <person name="Landis J.B."/>
            <person name="Wickett N.J."/>
            <person name="Johnson M.G."/>
            <person name="Rensing S.A."/>
            <person name="Grimwood J."/>
            <person name="Schmutz J."/>
            <person name="Mcdaniel S.F."/>
        </authorList>
    </citation>
    <scope>NUCLEOTIDE SEQUENCE</scope>
    <source>
        <strain evidence="9">R40</strain>
    </source>
</reference>
<dbReference type="AlphaFoldDB" id="A0A8T0G6X2"/>
<keyword evidence="1 6" id="KW-0147">Chitin-binding</keyword>
<accession>A0A8T0G6X2</accession>
<dbReference type="GO" id="GO:0004568">
    <property type="term" value="F:chitinase activity"/>
    <property type="evidence" value="ECO:0007669"/>
    <property type="project" value="InterPro"/>
</dbReference>
<feature type="disulfide bond" evidence="5">
    <location>
        <begin position="161"/>
        <end position="170"/>
    </location>
</feature>
<keyword evidence="3 5" id="KW-1015">Disulfide bond</keyword>
<dbReference type="Gene3D" id="1.10.530.10">
    <property type="match status" value="1"/>
</dbReference>
<evidence type="ECO:0000256" key="5">
    <source>
        <dbReference type="PIRSR" id="PIRSR001060-2"/>
    </source>
</evidence>
<dbReference type="PIRSF" id="PIRSF001060">
    <property type="entry name" value="Endochitinase"/>
    <property type="match status" value="1"/>
</dbReference>
<feature type="active site" description="Proton donor" evidence="4">
    <location>
        <position position="144"/>
    </location>
</feature>
<dbReference type="FunFam" id="3.30.20.10:FF:000001">
    <property type="entry name" value="Endochitinase (Chitinase)"/>
    <property type="match status" value="1"/>
</dbReference>
<dbReference type="InterPro" id="IPR023346">
    <property type="entry name" value="Lysozyme-like_dom_sf"/>
</dbReference>
<dbReference type="SUPFAM" id="SSF53955">
    <property type="entry name" value="Lysozyme-like"/>
    <property type="match status" value="1"/>
</dbReference>
<dbReference type="GO" id="GO:0008061">
    <property type="term" value="F:chitin binding"/>
    <property type="evidence" value="ECO:0007669"/>
    <property type="project" value="UniProtKB-UniRule"/>
</dbReference>
<dbReference type="SUPFAM" id="SSF57016">
    <property type="entry name" value="Plant lectins/antimicrobial peptides"/>
    <property type="match status" value="1"/>
</dbReference>
<protein>
    <recommendedName>
        <fullName evidence="8">Chitin-binding type-1 domain-containing protein</fullName>
    </recommendedName>
</protein>
<feature type="chain" id="PRO_5035904658" description="Chitin-binding type-1 domain-containing protein" evidence="7">
    <location>
        <begin position="30"/>
        <end position="286"/>
    </location>
</feature>
<dbReference type="EMBL" id="CM026433">
    <property type="protein sequence ID" value="KAG0554227.1"/>
    <property type="molecule type" value="Genomic_DNA"/>
</dbReference>
<evidence type="ECO:0000259" key="8">
    <source>
        <dbReference type="PROSITE" id="PS50941"/>
    </source>
</evidence>
<organism evidence="9 10">
    <name type="scientific">Ceratodon purpureus</name>
    <name type="common">Fire moss</name>
    <name type="synonym">Dicranum purpureum</name>
    <dbReference type="NCBI Taxonomy" id="3225"/>
    <lineage>
        <taxon>Eukaryota</taxon>
        <taxon>Viridiplantae</taxon>
        <taxon>Streptophyta</taxon>
        <taxon>Embryophyta</taxon>
        <taxon>Bryophyta</taxon>
        <taxon>Bryophytina</taxon>
        <taxon>Bryopsida</taxon>
        <taxon>Dicranidae</taxon>
        <taxon>Pseudoditrichales</taxon>
        <taxon>Ditrichaceae</taxon>
        <taxon>Ceratodon</taxon>
    </lineage>
</organism>
<dbReference type="GO" id="GO:0016998">
    <property type="term" value="P:cell wall macromolecule catabolic process"/>
    <property type="evidence" value="ECO:0007669"/>
    <property type="project" value="InterPro"/>
</dbReference>
<feature type="disulfide bond" evidence="5">
    <location>
        <begin position="34"/>
        <end position="47"/>
    </location>
</feature>
<dbReference type="PROSITE" id="PS50941">
    <property type="entry name" value="CHIT_BIND_I_2"/>
    <property type="match status" value="1"/>
</dbReference>
<keyword evidence="10" id="KW-1185">Reference proteome</keyword>
<comment type="caution">
    <text evidence="6">Lacks conserved residue(s) required for the propagation of feature annotation.</text>
</comment>
<dbReference type="PANTHER" id="PTHR22595">
    <property type="entry name" value="CHITINASE-RELATED"/>
    <property type="match status" value="1"/>
</dbReference>
<dbReference type="GO" id="GO:0005975">
    <property type="term" value="P:carbohydrate metabolic process"/>
    <property type="evidence" value="ECO:0007669"/>
    <property type="project" value="InterPro"/>
</dbReference>
<dbReference type="GO" id="GO:0006032">
    <property type="term" value="P:chitin catabolic process"/>
    <property type="evidence" value="ECO:0007669"/>
    <property type="project" value="InterPro"/>
</dbReference>
<evidence type="ECO:0000256" key="4">
    <source>
        <dbReference type="PIRSR" id="PIRSR001060-1"/>
    </source>
</evidence>
<keyword evidence="7" id="KW-0732">Signal</keyword>
<name>A0A8T0G6X2_CERPU</name>
<evidence type="ECO:0000256" key="7">
    <source>
        <dbReference type="SAM" id="SignalP"/>
    </source>
</evidence>
<dbReference type="Pfam" id="PF00182">
    <property type="entry name" value="Glyco_hydro_19"/>
    <property type="match status" value="2"/>
</dbReference>
<dbReference type="InterPro" id="IPR016283">
    <property type="entry name" value="Glyco_hydro_19"/>
</dbReference>
<dbReference type="PANTHER" id="PTHR22595:SF79">
    <property type="entry name" value="CHITINASE 12"/>
    <property type="match status" value="1"/>
</dbReference>
<dbReference type="Proteomes" id="UP000822688">
    <property type="component" value="Chromosome 12"/>
</dbReference>